<feature type="region of interest" description="Disordered" evidence="6">
    <location>
        <begin position="462"/>
        <end position="552"/>
    </location>
</feature>
<dbReference type="PRINTS" id="PR01035">
    <property type="entry name" value="TCRTETA"/>
</dbReference>
<feature type="compositionally biased region" description="Low complexity" evidence="6">
    <location>
        <begin position="499"/>
        <end position="516"/>
    </location>
</feature>
<reference evidence="9" key="1">
    <citation type="submission" date="2021-01" db="EMBL/GenBank/DDBJ databases">
        <authorList>
            <person name="Corre E."/>
            <person name="Pelletier E."/>
            <person name="Niang G."/>
            <person name="Scheremetjew M."/>
            <person name="Finn R."/>
            <person name="Kale V."/>
            <person name="Holt S."/>
            <person name="Cochrane G."/>
            <person name="Meng A."/>
            <person name="Brown T."/>
            <person name="Cohen L."/>
        </authorList>
    </citation>
    <scope>NUCLEOTIDE SEQUENCE</scope>
    <source>
        <strain evidence="9">CCMP2877</strain>
    </source>
</reference>
<name>A0A7S1UG73_9STRA</name>
<feature type="compositionally biased region" description="Acidic residues" evidence="6">
    <location>
        <begin position="483"/>
        <end position="493"/>
    </location>
</feature>
<dbReference type="InterPro" id="IPR036259">
    <property type="entry name" value="MFS_trans_sf"/>
</dbReference>
<keyword evidence="4 7" id="KW-1133">Transmembrane helix</keyword>
<dbReference type="InterPro" id="IPR001958">
    <property type="entry name" value="Tet-R_TetA/multi-R_MdtG-like"/>
</dbReference>
<sequence length="552" mass="58515">MAASPPGGGSPAFAYVLPVLFLEFLATSLAKGVLPHRLVDFFGEQTYSVIAAVEAVKGLLAFYFCPYLGRLSDTEGRRRMLLLTVLGTCLPFCTLAFTENLWYYVVTQAIAGAFAATFAITFAYIADTVEVNARAPAYGLALATFGLSFCIGPVTGSVLSERYPETPRFVFMGTVLLTAIDLLYIVYVLPETCGEHREERMGLAFPHSPAPFKLRDAYSGLRRGVRQVRSRVEDAWLGLSAGAGDVAHSLPTRMGLVLGDAVAILLSTPLLRRVSEIVFLYYCGVWALVSTLMVYVTRQLGFTTVMVGQLMSAYGLCTMISEGVLVRIMVPLFGEPFCAVLGLAGFALQCVIIAFADRPFVMYLSMVGALFANLFYPSISALISRTVSPAQQGEALGALNGIKSLCEGVGPLVFGTLMTASENTAMPGAPYLVAAAAAAVAGWHALDLPKLVEADLERQKRAESTSAEKQSLLRDGEASFVESDSDSDGEDPEGGSGGSPSRPYSSSGSCASKASAPFAEWQEAAAGESSDDSSMVMVSETASATPSPSGEP</sequence>
<evidence type="ECO:0000256" key="1">
    <source>
        <dbReference type="ARBA" id="ARBA00004141"/>
    </source>
</evidence>
<dbReference type="GO" id="GO:0022857">
    <property type="term" value="F:transmembrane transporter activity"/>
    <property type="evidence" value="ECO:0007669"/>
    <property type="project" value="InterPro"/>
</dbReference>
<proteinExistence type="predicted"/>
<dbReference type="Gene3D" id="1.20.1250.20">
    <property type="entry name" value="MFS general substrate transporter like domains"/>
    <property type="match status" value="1"/>
</dbReference>
<dbReference type="PANTHER" id="PTHR23504:SF1">
    <property type="entry name" value="GH21943P-RELATED"/>
    <property type="match status" value="1"/>
</dbReference>
<dbReference type="Pfam" id="PF07690">
    <property type="entry name" value="MFS_1"/>
    <property type="match status" value="2"/>
</dbReference>
<keyword evidence="5 7" id="KW-0472">Membrane</keyword>
<dbReference type="PANTHER" id="PTHR23504">
    <property type="entry name" value="MAJOR FACILITATOR SUPERFAMILY DOMAIN-CONTAINING PROTEIN 10"/>
    <property type="match status" value="1"/>
</dbReference>
<feature type="transmembrane region" description="Helical" evidence="7">
    <location>
        <begin position="12"/>
        <end position="34"/>
    </location>
</feature>
<comment type="subcellular location">
    <subcellularLocation>
        <location evidence="1">Membrane</location>
        <topology evidence="1">Multi-pass membrane protein</topology>
    </subcellularLocation>
</comment>
<feature type="transmembrane region" description="Helical" evidence="7">
    <location>
        <begin position="103"/>
        <end position="125"/>
    </location>
</feature>
<evidence type="ECO:0000259" key="8">
    <source>
        <dbReference type="PROSITE" id="PS50850"/>
    </source>
</evidence>
<dbReference type="GO" id="GO:0016020">
    <property type="term" value="C:membrane"/>
    <property type="evidence" value="ECO:0007669"/>
    <property type="project" value="UniProtKB-SubCell"/>
</dbReference>
<protein>
    <recommendedName>
        <fullName evidence="8">Major facilitator superfamily (MFS) profile domain-containing protein</fullName>
    </recommendedName>
</protein>
<evidence type="ECO:0000256" key="6">
    <source>
        <dbReference type="SAM" id="MobiDB-lite"/>
    </source>
</evidence>
<feature type="compositionally biased region" description="Polar residues" evidence="6">
    <location>
        <begin position="541"/>
        <end position="552"/>
    </location>
</feature>
<evidence type="ECO:0000256" key="5">
    <source>
        <dbReference type="ARBA" id="ARBA00023136"/>
    </source>
</evidence>
<keyword evidence="2" id="KW-0813">Transport</keyword>
<feature type="transmembrane region" description="Helical" evidence="7">
    <location>
        <begin position="46"/>
        <end position="68"/>
    </location>
</feature>
<evidence type="ECO:0000256" key="4">
    <source>
        <dbReference type="ARBA" id="ARBA00022989"/>
    </source>
</evidence>
<keyword evidence="3 7" id="KW-0812">Transmembrane</keyword>
<evidence type="ECO:0000256" key="7">
    <source>
        <dbReference type="SAM" id="Phobius"/>
    </source>
</evidence>
<dbReference type="AlphaFoldDB" id="A0A7S1UG73"/>
<feature type="transmembrane region" description="Helical" evidence="7">
    <location>
        <begin position="302"/>
        <end position="325"/>
    </location>
</feature>
<feature type="transmembrane region" description="Helical" evidence="7">
    <location>
        <begin position="80"/>
        <end position="97"/>
    </location>
</feature>
<feature type="transmembrane region" description="Helical" evidence="7">
    <location>
        <begin position="362"/>
        <end position="383"/>
    </location>
</feature>
<accession>A0A7S1UG73</accession>
<dbReference type="SUPFAM" id="SSF103473">
    <property type="entry name" value="MFS general substrate transporter"/>
    <property type="match status" value="1"/>
</dbReference>
<dbReference type="PROSITE" id="PS50850">
    <property type="entry name" value="MFS"/>
    <property type="match status" value="1"/>
</dbReference>
<feature type="transmembrane region" description="Helical" evidence="7">
    <location>
        <begin position="277"/>
        <end position="296"/>
    </location>
</feature>
<feature type="domain" description="Major facilitator superfamily (MFS) profile" evidence="8">
    <location>
        <begin position="12"/>
        <end position="453"/>
    </location>
</feature>
<evidence type="ECO:0000256" key="3">
    <source>
        <dbReference type="ARBA" id="ARBA00022692"/>
    </source>
</evidence>
<dbReference type="EMBL" id="HBGJ01039775">
    <property type="protein sequence ID" value="CAD9266616.1"/>
    <property type="molecule type" value="Transcribed_RNA"/>
</dbReference>
<gene>
    <name evidence="9" type="ORF">PPAR1163_LOCUS25042</name>
</gene>
<feature type="transmembrane region" description="Helical" evidence="7">
    <location>
        <begin position="137"/>
        <end position="157"/>
    </location>
</feature>
<evidence type="ECO:0000313" key="9">
    <source>
        <dbReference type="EMBL" id="CAD9266616.1"/>
    </source>
</evidence>
<feature type="transmembrane region" description="Helical" evidence="7">
    <location>
        <begin position="169"/>
        <end position="190"/>
    </location>
</feature>
<evidence type="ECO:0000256" key="2">
    <source>
        <dbReference type="ARBA" id="ARBA00022448"/>
    </source>
</evidence>
<organism evidence="9">
    <name type="scientific">Phaeomonas parva</name>
    <dbReference type="NCBI Taxonomy" id="124430"/>
    <lineage>
        <taxon>Eukaryota</taxon>
        <taxon>Sar</taxon>
        <taxon>Stramenopiles</taxon>
        <taxon>Ochrophyta</taxon>
        <taxon>Pinguiophyceae</taxon>
        <taxon>Pinguiochrysidales</taxon>
        <taxon>Pinguiochrysidaceae</taxon>
        <taxon>Phaeomonas</taxon>
    </lineage>
</organism>
<dbReference type="InterPro" id="IPR020846">
    <property type="entry name" value="MFS_dom"/>
</dbReference>
<dbReference type="InterPro" id="IPR011701">
    <property type="entry name" value="MFS"/>
</dbReference>
<feature type="transmembrane region" description="Helical" evidence="7">
    <location>
        <begin position="337"/>
        <end position="356"/>
    </location>
</feature>